<organism evidence="13 15">
    <name type="scientific">Caproicibacterium lactatifermentans</name>
    <dbReference type="NCBI Taxonomy" id="2666138"/>
    <lineage>
        <taxon>Bacteria</taxon>
        <taxon>Bacillati</taxon>
        <taxon>Bacillota</taxon>
        <taxon>Clostridia</taxon>
        <taxon>Eubacteriales</taxon>
        <taxon>Oscillospiraceae</taxon>
        <taxon>Caproicibacterium</taxon>
    </lineage>
</organism>
<dbReference type="Gene3D" id="2.40.40.20">
    <property type="match status" value="1"/>
</dbReference>
<dbReference type="EMBL" id="CP046051">
    <property type="protein sequence ID" value="QKN24517.1"/>
    <property type="molecule type" value="Genomic_DNA"/>
</dbReference>
<evidence type="ECO:0000256" key="8">
    <source>
        <dbReference type="ARBA" id="ARBA00023317"/>
    </source>
</evidence>
<dbReference type="RefSeq" id="WP_086035151.1">
    <property type="nucleotide sequence ID" value="NZ_CP046051.1"/>
</dbReference>
<feature type="binding site" evidence="9">
    <location>
        <position position="57"/>
    </location>
    <ligand>
        <name>substrate</name>
    </ligand>
</feature>
<comment type="subunit">
    <text evidence="9">Heterooctamer of four alpha and four beta subunits.</text>
</comment>
<dbReference type="PIRSF" id="PIRSF006246">
    <property type="entry name" value="Asp_decarbox"/>
    <property type="match status" value="1"/>
</dbReference>
<comment type="subcellular location">
    <subcellularLocation>
        <location evidence="9">Cytoplasm</location>
    </subcellularLocation>
</comment>
<reference evidence="14" key="3">
    <citation type="journal article" date="2022" name="Int. J. Syst. Evol. Microbiol.">
        <title>Caproicibacterium lactatifermentans sp. nov., isolated from pit clay used for the production of Chinese strong aroma-type liquor.</title>
        <authorList>
            <person name="Wang H."/>
            <person name="Gu Y."/>
            <person name="Zhao D."/>
            <person name="Qiao Z."/>
            <person name="Zheng J."/>
            <person name="Gao J."/>
            <person name="Ren C."/>
            <person name="Xu Y."/>
        </authorList>
    </citation>
    <scope>NUCLEOTIDE SEQUENCE</scope>
    <source>
        <strain evidence="14">JNU-WLY1368</strain>
    </source>
</reference>
<keyword evidence="16" id="KW-1185">Reference proteome</keyword>
<feature type="active site" description="Schiff-base intermediate with substrate; via pyruvic acid" evidence="9 10">
    <location>
        <position position="25"/>
    </location>
</feature>
<comment type="cofactor">
    <cofactor evidence="9 10">
        <name>pyruvate</name>
        <dbReference type="ChEBI" id="CHEBI:15361"/>
    </cofactor>
    <text evidence="9 10">Binds 1 pyruvoyl group covalently per subunit.</text>
</comment>
<evidence type="ECO:0000256" key="1">
    <source>
        <dbReference type="ARBA" id="ARBA00022490"/>
    </source>
</evidence>
<dbReference type="InterPro" id="IPR009010">
    <property type="entry name" value="Asp_de-COase-like_dom_sf"/>
</dbReference>
<reference evidence="14" key="2">
    <citation type="journal article" date="2021" name="Appl. Environ. Microbiol.">
        <title>Adaptability of a Caproate-Producing Bacterium Contributes to Its Dominance in an Anaerobic Fermentation System.</title>
        <authorList>
            <person name="Wang H."/>
            <person name="Gu Y."/>
            <person name="Zhou W."/>
            <person name="Zhao D."/>
            <person name="Qiao Z."/>
            <person name="Zheng J."/>
            <person name="Gao J."/>
            <person name="Chen X."/>
            <person name="Ren C."/>
            <person name="Xu Y."/>
        </authorList>
    </citation>
    <scope>NUCLEOTIDE SEQUENCE</scope>
    <source>
        <strain evidence="14">JNU-WLY1368</strain>
    </source>
</reference>
<dbReference type="InterPro" id="IPR003190">
    <property type="entry name" value="Asp_decarbox"/>
</dbReference>
<accession>A0A859DQY4</accession>
<dbReference type="SUPFAM" id="SSF50692">
    <property type="entry name" value="ADC-like"/>
    <property type="match status" value="1"/>
</dbReference>
<keyword evidence="8 9" id="KW-0670">Pyruvate</keyword>
<comment type="PTM">
    <text evidence="9 11">Is synthesized initially as an inactive proenzyme, which is activated by self-cleavage at a specific serine bond to produce a beta-subunit with a hydroxyl group at its C-terminus and an alpha-subunit with a pyruvoyl group at its N-terminus.</text>
</comment>
<proteinExistence type="inferred from homology"/>
<evidence type="ECO:0000256" key="11">
    <source>
        <dbReference type="PIRSR" id="PIRSR006246-3"/>
    </source>
</evidence>
<keyword evidence="7 9" id="KW-0704">Schiff base</keyword>
<feature type="modified residue" description="Pyruvic acid (Ser)" evidence="9 11">
    <location>
        <position position="25"/>
    </location>
</feature>
<evidence type="ECO:0000256" key="6">
    <source>
        <dbReference type="ARBA" id="ARBA00023239"/>
    </source>
</evidence>
<feature type="chain" id="PRO_5041747775" description="Aspartate 1-decarboxylase beta chain" evidence="9 12">
    <location>
        <begin position="1"/>
        <end position="24"/>
    </location>
</feature>
<comment type="caution">
    <text evidence="9">Lacks conserved residue(s) required for the propagation of feature annotation.</text>
</comment>
<protein>
    <recommendedName>
        <fullName evidence="9">Aspartate 1-decarboxylase</fullName>
        <ecNumber evidence="9">4.1.1.11</ecNumber>
    </recommendedName>
    <alternativeName>
        <fullName evidence="9">Aspartate alpha-decarboxylase</fullName>
    </alternativeName>
    <component>
        <recommendedName>
            <fullName evidence="9">Aspartate 1-decarboxylase beta chain</fullName>
        </recommendedName>
    </component>
    <component>
        <recommendedName>
            <fullName evidence="9">Aspartate 1-decarboxylase alpha chain</fullName>
        </recommendedName>
    </component>
</protein>
<sequence>MELHMLKAKIHRATVTQADINYVGSITIDKSLMDAAGIREYEQVQIADIDNGNRLVTYVIAGKQGSGIICINGAGAKLMNRGDKVIIMCYCQMSEQEAENFTPKVVFVNSSNAVCSRENCD</sequence>
<comment type="function">
    <text evidence="9">Catalyzes the pyruvoyl-dependent decarboxylation of aspartate to produce beta-alanine.</text>
</comment>
<comment type="catalytic activity">
    <reaction evidence="9">
        <text>L-aspartate + H(+) = beta-alanine + CO2</text>
        <dbReference type="Rhea" id="RHEA:19497"/>
        <dbReference type="ChEBI" id="CHEBI:15378"/>
        <dbReference type="ChEBI" id="CHEBI:16526"/>
        <dbReference type="ChEBI" id="CHEBI:29991"/>
        <dbReference type="ChEBI" id="CHEBI:57966"/>
        <dbReference type="EC" id="4.1.1.11"/>
    </reaction>
</comment>
<dbReference type="UniPathway" id="UPA00028">
    <property type="reaction ID" value="UER00002"/>
</dbReference>
<evidence type="ECO:0000256" key="2">
    <source>
        <dbReference type="ARBA" id="ARBA00022655"/>
    </source>
</evidence>
<name>A0A859DQY4_9FIRM</name>
<dbReference type="AlphaFoldDB" id="A0A859DQY4"/>
<dbReference type="PANTHER" id="PTHR21012">
    <property type="entry name" value="ASPARTATE 1-DECARBOXYLASE"/>
    <property type="match status" value="1"/>
</dbReference>
<keyword evidence="2 9" id="KW-0566">Pantothenate biosynthesis</keyword>
<evidence type="ECO:0000313" key="14">
    <source>
        <dbReference type="EMBL" id="QKO30469.1"/>
    </source>
</evidence>
<comment type="pathway">
    <text evidence="9">Cofactor biosynthesis; (R)-pantothenate biosynthesis; beta-alanine from L-aspartate: step 1/1.</text>
</comment>
<keyword evidence="1 9" id="KW-0963">Cytoplasm</keyword>
<gene>
    <name evidence="9" type="primary">panD</name>
    <name evidence="13" type="ORF">GJQ69_08545</name>
    <name evidence="14" type="ORF">GKP14_05245</name>
</gene>
<dbReference type="Proteomes" id="UP000509623">
    <property type="component" value="Chromosome"/>
</dbReference>
<dbReference type="Proteomes" id="UP000501316">
    <property type="component" value="Chromosome"/>
</dbReference>
<comment type="similarity">
    <text evidence="9">Belongs to the PanD family.</text>
</comment>
<evidence type="ECO:0000256" key="9">
    <source>
        <dbReference type="HAMAP-Rule" id="MF_00446"/>
    </source>
</evidence>
<evidence type="ECO:0000313" key="16">
    <source>
        <dbReference type="Proteomes" id="UP000509623"/>
    </source>
</evidence>
<dbReference type="NCBIfam" id="TIGR00223">
    <property type="entry name" value="panD"/>
    <property type="match status" value="1"/>
</dbReference>
<evidence type="ECO:0000313" key="15">
    <source>
        <dbReference type="Proteomes" id="UP000501316"/>
    </source>
</evidence>
<dbReference type="HAMAP" id="MF_00446">
    <property type="entry name" value="PanD"/>
    <property type="match status" value="1"/>
</dbReference>
<evidence type="ECO:0000256" key="7">
    <source>
        <dbReference type="ARBA" id="ARBA00023270"/>
    </source>
</evidence>
<dbReference type="GO" id="GO:0006523">
    <property type="term" value="P:alanine biosynthetic process"/>
    <property type="evidence" value="ECO:0007669"/>
    <property type="project" value="InterPro"/>
</dbReference>
<reference evidence="15 16" key="1">
    <citation type="submission" date="2019-11" db="EMBL/GenBank/DDBJ databases">
        <authorList>
            <person name="Ren C."/>
            <person name="Wang H."/>
            <person name="Xu Y."/>
        </authorList>
    </citation>
    <scope>NUCLEOTIDE SEQUENCE [LARGE SCALE GENOMIC DNA]</scope>
    <source>
        <strain evidence="16">JNU-WLY1368</strain>
        <strain evidence="13 15">LBM 19010</strain>
    </source>
</reference>
<dbReference type="Pfam" id="PF02261">
    <property type="entry name" value="Asp_decarbox"/>
    <property type="match status" value="1"/>
</dbReference>
<dbReference type="PANTHER" id="PTHR21012:SF0">
    <property type="entry name" value="ASPARTATE 1-DECARBOXYLASE"/>
    <property type="match status" value="1"/>
</dbReference>
<dbReference type="GO" id="GO:0004068">
    <property type="term" value="F:aspartate 1-decarboxylase activity"/>
    <property type="evidence" value="ECO:0007669"/>
    <property type="project" value="UniProtKB-UniRule"/>
</dbReference>
<evidence type="ECO:0000256" key="12">
    <source>
        <dbReference type="PIRSR" id="PIRSR006246-5"/>
    </source>
</evidence>
<dbReference type="EC" id="4.1.1.11" evidence="9"/>
<feature type="active site" description="Proton donor" evidence="9 10">
    <location>
        <position position="58"/>
    </location>
</feature>
<evidence type="ECO:0000256" key="4">
    <source>
        <dbReference type="ARBA" id="ARBA00022813"/>
    </source>
</evidence>
<evidence type="ECO:0000256" key="3">
    <source>
        <dbReference type="ARBA" id="ARBA00022793"/>
    </source>
</evidence>
<keyword evidence="3 9" id="KW-0210">Decarboxylase</keyword>
<dbReference type="GO" id="GO:0015940">
    <property type="term" value="P:pantothenate biosynthetic process"/>
    <property type="evidence" value="ECO:0007669"/>
    <property type="project" value="UniProtKB-UniRule"/>
</dbReference>
<evidence type="ECO:0000256" key="5">
    <source>
        <dbReference type="ARBA" id="ARBA00023145"/>
    </source>
</evidence>
<dbReference type="GO" id="GO:0005829">
    <property type="term" value="C:cytosol"/>
    <property type="evidence" value="ECO:0007669"/>
    <property type="project" value="TreeGrafter"/>
</dbReference>
<evidence type="ECO:0000313" key="13">
    <source>
        <dbReference type="EMBL" id="QKN24517.1"/>
    </source>
</evidence>
<keyword evidence="5 9" id="KW-0865">Zymogen</keyword>
<keyword evidence="4 9" id="KW-0068">Autocatalytic cleavage</keyword>
<keyword evidence="6 9" id="KW-0456">Lyase</keyword>
<dbReference type="CDD" id="cd06919">
    <property type="entry name" value="Asp_decarbox"/>
    <property type="match status" value="1"/>
</dbReference>
<dbReference type="KEGG" id="clf:GJQ69_08545"/>
<feature type="chain" id="PRO_5041747774" description="Aspartate 1-decarboxylase alpha chain" evidence="9 12">
    <location>
        <begin position="25"/>
        <end position="121"/>
    </location>
</feature>
<dbReference type="EMBL" id="CP046161">
    <property type="protein sequence ID" value="QKO30469.1"/>
    <property type="molecule type" value="Genomic_DNA"/>
</dbReference>
<evidence type="ECO:0000256" key="10">
    <source>
        <dbReference type="PIRSR" id="PIRSR006246-1"/>
    </source>
</evidence>